<dbReference type="InterPro" id="IPR019261">
    <property type="entry name" value="PARG_cat_microbial"/>
</dbReference>
<feature type="domain" description="Microbial-type PARG catalytic" evidence="2">
    <location>
        <begin position="176"/>
        <end position="335"/>
    </location>
</feature>
<protein>
    <submittedName>
        <fullName evidence="3">Predicted protein</fullName>
    </submittedName>
</protein>
<dbReference type="Proteomes" id="UP000001194">
    <property type="component" value="Unassembled WGS sequence"/>
</dbReference>
<evidence type="ECO:0000256" key="1">
    <source>
        <dbReference type="SAM" id="MobiDB-lite"/>
    </source>
</evidence>
<evidence type="ECO:0000259" key="2">
    <source>
        <dbReference type="Pfam" id="PF10021"/>
    </source>
</evidence>
<dbReference type="Gene3D" id="3.40.220.10">
    <property type="entry name" value="Leucine Aminopeptidase, subunit E, domain 1"/>
    <property type="match status" value="1"/>
</dbReference>
<keyword evidence="4" id="KW-1185">Reference proteome</keyword>
<dbReference type="OrthoDB" id="9985428at2759"/>
<organism evidence="4">
    <name type="scientific">Laccaria bicolor (strain S238N-H82 / ATCC MYA-4686)</name>
    <name type="common">Bicoloured deceiver</name>
    <name type="synonym">Laccaria laccata var. bicolor</name>
    <dbReference type="NCBI Taxonomy" id="486041"/>
    <lineage>
        <taxon>Eukaryota</taxon>
        <taxon>Fungi</taxon>
        <taxon>Dikarya</taxon>
        <taxon>Basidiomycota</taxon>
        <taxon>Agaricomycotina</taxon>
        <taxon>Agaricomycetes</taxon>
        <taxon>Agaricomycetidae</taxon>
        <taxon>Agaricales</taxon>
        <taxon>Agaricineae</taxon>
        <taxon>Hydnangiaceae</taxon>
        <taxon>Laccaria</taxon>
    </lineage>
</organism>
<gene>
    <name evidence="3" type="ORF">LACBIDRAFT_316244</name>
</gene>
<feature type="region of interest" description="Disordered" evidence="1">
    <location>
        <begin position="136"/>
        <end position="155"/>
    </location>
</feature>
<proteinExistence type="predicted"/>
<feature type="region of interest" description="Disordered" evidence="1">
    <location>
        <begin position="1"/>
        <end position="86"/>
    </location>
</feature>
<evidence type="ECO:0000313" key="4">
    <source>
        <dbReference type="Proteomes" id="UP000001194"/>
    </source>
</evidence>
<feature type="compositionally biased region" description="Basic and acidic residues" evidence="1">
    <location>
        <begin position="52"/>
        <end position="66"/>
    </location>
</feature>
<sequence length="470" mass="52810">MGLREEREKFYDQTTYLSRTDAPARKLPETGLRAEREKFYDQTPPPAAPTRKPPETGLRAEREKFYDQTPPPAAPTKKPPETGLRAERKKFYDQASYRSLLADYPAAPALDQSQPPATWPPIWPPADCAQPLCPAEADRRQHPTKARPPSFVSPSKALSMGHESFMRAFRQGMAKSTLKDIKAGYIEVYSSAHQGTWRFDITSQLRAMRNGTEYYRPDSLRLDWKSSLPPIRPLFFGGTRIEVLHASAIAGARHLQRRVQSHENIGVLNSASPTMPGGDFLDGGNTHEASLCRSSTLYGSLNSSSSKPFYNDHSSSIPYHSNALIFSPNVVLFRNDKDVSEHPLEIDVVSCSPVNAELVRSGAPNAAAALINTKIKQRMRDRMGRILALFERRGVKHVVLGAFGVGACKNDIEMIAELWADFFSVSRGRFSFSFQQVIFAIPKQQQFDKFRTVFRNKCQSNPRPARRRVL</sequence>
<feature type="compositionally biased region" description="Basic and acidic residues" evidence="1">
    <location>
        <begin position="1"/>
        <end position="11"/>
    </location>
</feature>
<accession>B0E0I7</accession>
<feature type="compositionally biased region" description="Basic and acidic residues" evidence="1">
    <location>
        <begin position="22"/>
        <end position="40"/>
    </location>
</feature>
<dbReference type="PANTHER" id="PTHR35596:SF1">
    <property type="entry name" value="MICROBIAL-TYPE PARG CATALYTIC DOMAIN-CONTAINING PROTEIN"/>
    <property type="match status" value="1"/>
</dbReference>
<dbReference type="InterPro" id="IPR043472">
    <property type="entry name" value="Macro_dom-like"/>
</dbReference>
<reference evidence="3 4" key="1">
    <citation type="journal article" date="2008" name="Nature">
        <title>The genome of Laccaria bicolor provides insights into mycorrhizal symbiosis.</title>
        <authorList>
            <person name="Martin F."/>
            <person name="Aerts A."/>
            <person name="Ahren D."/>
            <person name="Brun A."/>
            <person name="Danchin E.G.J."/>
            <person name="Duchaussoy F."/>
            <person name="Gibon J."/>
            <person name="Kohler A."/>
            <person name="Lindquist E."/>
            <person name="Pereda V."/>
            <person name="Salamov A."/>
            <person name="Shapiro H.J."/>
            <person name="Wuyts J."/>
            <person name="Blaudez D."/>
            <person name="Buee M."/>
            <person name="Brokstein P."/>
            <person name="Canbaeck B."/>
            <person name="Cohen D."/>
            <person name="Courty P.E."/>
            <person name="Coutinho P.M."/>
            <person name="Delaruelle C."/>
            <person name="Detter J.C."/>
            <person name="Deveau A."/>
            <person name="DiFazio S."/>
            <person name="Duplessis S."/>
            <person name="Fraissinet-Tachet L."/>
            <person name="Lucic E."/>
            <person name="Frey-Klett P."/>
            <person name="Fourrey C."/>
            <person name="Feussner I."/>
            <person name="Gay G."/>
            <person name="Grimwood J."/>
            <person name="Hoegger P.J."/>
            <person name="Jain P."/>
            <person name="Kilaru S."/>
            <person name="Labbe J."/>
            <person name="Lin Y.C."/>
            <person name="Legue V."/>
            <person name="Le Tacon F."/>
            <person name="Marmeisse R."/>
            <person name="Melayah D."/>
            <person name="Montanini B."/>
            <person name="Muratet M."/>
            <person name="Nehls U."/>
            <person name="Niculita-Hirzel H."/>
            <person name="Oudot-Le Secq M.P."/>
            <person name="Peter M."/>
            <person name="Quesneville H."/>
            <person name="Rajashekar B."/>
            <person name="Reich M."/>
            <person name="Rouhier N."/>
            <person name="Schmutz J."/>
            <person name="Yin T."/>
            <person name="Chalot M."/>
            <person name="Henrissat B."/>
            <person name="Kuees U."/>
            <person name="Lucas S."/>
            <person name="Van de Peer Y."/>
            <person name="Podila G.K."/>
            <person name="Polle A."/>
            <person name="Pukkila P.J."/>
            <person name="Richardson P.M."/>
            <person name="Rouze P."/>
            <person name="Sanders I.R."/>
            <person name="Stajich J.E."/>
            <person name="Tunlid A."/>
            <person name="Tuskan G."/>
            <person name="Grigoriev I.V."/>
        </authorList>
    </citation>
    <scope>NUCLEOTIDE SEQUENCE [LARGE SCALE GENOMIC DNA]</scope>
    <source>
        <strain evidence="4">S238N-H82 / ATCC MYA-4686</strain>
    </source>
</reference>
<dbReference type="InParanoid" id="B0E0I7"/>
<dbReference type="AlphaFoldDB" id="B0E0I7"/>
<dbReference type="EMBL" id="DS547161">
    <property type="protein sequence ID" value="EDQ99628.1"/>
    <property type="molecule type" value="Genomic_DNA"/>
</dbReference>
<dbReference type="STRING" id="486041.B0E0I7"/>
<dbReference type="RefSeq" id="XP_001889739.1">
    <property type="nucleotide sequence ID" value="XM_001889704.1"/>
</dbReference>
<evidence type="ECO:0000313" key="3">
    <source>
        <dbReference type="EMBL" id="EDQ99628.1"/>
    </source>
</evidence>
<dbReference type="GeneID" id="6085391"/>
<dbReference type="NCBIfam" id="TIGR02452">
    <property type="entry name" value="TIGR02452 family protein"/>
    <property type="match status" value="1"/>
</dbReference>
<dbReference type="HOGENOM" id="CLU_024412_4_0_1"/>
<dbReference type="InterPro" id="IPR012664">
    <property type="entry name" value="CHP02452"/>
</dbReference>
<dbReference type="PANTHER" id="PTHR35596">
    <property type="entry name" value="DUF2263 DOMAIN-CONTAINING PROTEIN"/>
    <property type="match status" value="1"/>
</dbReference>
<dbReference type="KEGG" id="lbc:LACBIDRAFT_316244"/>
<name>B0E0I7_LACBS</name>
<dbReference type="Pfam" id="PF10021">
    <property type="entry name" value="PARG_cat_microb"/>
    <property type="match status" value="1"/>
</dbReference>